<comment type="subcellular location">
    <subcellularLocation>
        <location evidence="10">Endoplasmic reticulum membrane</location>
        <topology evidence="10">Multi-pass membrane protein</topology>
    </subcellularLocation>
    <subcellularLocation>
        <location evidence="1">Membrane</location>
        <topology evidence="1">Multi-pass membrane protein</topology>
    </subcellularLocation>
</comment>
<dbReference type="Proteomes" id="UP000818624">
    <property type="component" value="Chromosome 1"/>
</dbReference>
<evidence type="ECO:0000256" key="9">
    <source>
        <dbReference type="ARBA" id="ARBA00023136"/>
    </source>
</evidence>
<evidence type="ECO:0000256" key="1">
    <source>
        <dbReference type="ARBA" id="ARBA00004141"/>
    </source>
</evidence>
<dbReference type="PANTHER" id="PTHR12714:SF9">
    <property type="entry name" value="PROTEIN-S-ISOPRENYLCYSTEINE O-METHYLTRANSFERASE"/>
    <property type="match status" value="1"/>
</dbReference>
<evidence type="ECO:0000256" key="3">
    <source>
        <dbReference type="ARBA" id="ARBA00012151"/>
    </source>
</evidence>
<keyword evidence="9 10" id="KW-0472">Membrane</keyword>
<name>A0ABY8EM76_MALFU</name>
<protein>
    <recommendedName>
        <fullName evidence="3 10">Protein-S-isoprenylcysteine O-methyltransferase</fullName>
        <ecNumber evidence="3 10">2.1.1.100</ecNumber>
    </recommendedName>
</protein>
<feature type="transmembrane region" description="Helical" evidence="10">
    <location>
        <begin position="145"/>
        <end position="163"/>
    </location>
</feature>
<comment type="similarity">
    <text evidence="2 10">Belongs to the class VI-like SAM-binding methyltransferase superfamily. Isoprenylcysteine carboxyl methyltransferase family.</text>
</comment>
<reference evidence="11 12" key="1">
    <citation type="journal article" date="2020" name="Elife">
        <title>Loss of centromere function drives karyotype evolution in closely related Malassezia species.</title>
        <authorList>
            <person name="Sankaranarayanan S.R."/>
            <person name="Ianiri G."/>
            <person name="Coelho M.A."/>
            <person name="Reza M.H."/>
            <person name="Thimmappa B.C."/>
            <person name="Ganguly P."/>
            <person name="Vadnala R.N."/>
            <person name="Sun S."/>
            <person name="Siddharthan R."/>
            <person name="Tellgren-Roth C."/>
            <person name="Dawson T.L."/>
            <person name="Heitman J."/>
            <person name="Sanyal K."/>
        </authorList>
    </citation>
    <scope>NUCLEOTIDE SEQUENCE [LARGE SCALE GENOMIC DNA]</scope>
    <source>
        <strain evidence="11">CBS14141</strain>
    </source>
</reference>
<keyword evidence="12" id="KW-1185">Reference proteome</keyword>
<feature type="transmembrane region" description="Helical" evidence="10">
    <location>
        <begin position="120"/>
        <end position="138"/>
    </location>
</feature>
<dbReference type="PROSITE" id="PS51564">
    <property type="entry name" value="SAM_ICMT"/>
    <property type="match status" value="1"/>
</dbReference>
<proteinExistence type="inferred from homology"/>
<dbReference type="EMBL" id="CP046234">
    <property type="protein sequence ID" value="WFD46662.1"/>
    <property type="molecule type" value="Genomic_DNA"/>
</dbReference>
<dbReference type="InterPro" id="IPR025770">
    <property type="entry name" value="PPMT_MeTrfase"/>
</dbReference>
<feature type="transmembrane region" description="Helical" evidence="10">
    <location>
        <begin position="38"/>
        <end position="61"/>
    </location>
</feature>
<comment type="catalytic activity">
    <reaction evidence="10">
        <text>[protein]-C-terminal S-[(2E,6E)-farnesyl]-L-cysteine + S-adenosyl-L-methionine = [protein]-C-terminal S-[(2E,6E)-farnesyl]-L-cysteine methyl ester + S-adenosyl-L-homocysteine</text>
        <dbReference type="Rhea" id="RHEA:21672"/>
        <dbReference type="Rhea" id="RHEA-COMP:12125"/>
        <dbReference type="Rhea" id="RHEA-COMP:12126"/>
        <dbReference type="ChEBI" id="CHEBI:57856"/>
        <dbReference type="ChEBI" id="CHEBI:59789"/>
        <dbReference type="ChEBI" id="CHEBI:90510"/>
        <dbReference type="ChEBI" id="CHEBI:90511"/>
        <dbReference type="EC" id="2.1.1.100"/>
    </reaction>
</comment>
<keyword evidence="7 10" id="KW-0812">Transmembrane</keyword>
<evidence type="ECO:0000256" key="8">
    <source>
        <dbReference type="ARBA" id="ARBA00022989"/>
    </source>
</evidence>
<feature type="transmembrane region" description="Helical" evidence="10">
    <location>
        <begin position="81"/>
        <end position="100"/>
    </location>
</feature>
<evidence type="ECO:0000256" key="5">
    <source>
        <dbReference type="ARBA" id="ARBA00022679"/>
    </source>
</evidence>
<evidence type="ECO:0000256" key="10">
    <source>
        <dbReference type="RuleBase" id="RU362022"/>
    </source>
</evidence>
<evidence type="ECO:0000256" key="7">
    <source>
        <dbReference type="ARBA" id="ARBA00022692"/>
    </source>
</evidence>
<organism evidence="11 12">
    <name type="scientific">Malassezia furfur</name>
    <name type="common">Pityriasis versicolor infection agent</name>
    <name type="synonym">Pityrosporum furfur</name>
    <dbReference type="NCBI Taxonomy" id="55194"/>
    <lineage>
        <taxon>Eukaryota</taxon>
        <taxon>Fungi</taxon>
        <taxon>Dikarya</taxon>
        <taxon>Basidiomycota</taxon>
        <taxon>Ustilaginomycotina</taxon>
        <taxon>Malasseziomycetes</taxon>
        <taxon>Malasseziales</taxon>
        <taxon>Malasseziaceae</taxon>
        <taxon>Malassezia</taxon>
    </lineage>
</organism>
<evidence type="ECO:0000256" key="2">
    <source>
        <dbReference type="ARBA" id="ARBA00009140"/>
    </source>
</evidence>
<dbReference type="Gene3D" id="1.20.120.1630">
    <property type="match status" value="1"/>
</dbReference>
<evidence type="ECO:0000256" key="4">
    <source>
        <dbReference type="ARBA" id="ARBA00022603"/>
    </source>
</evidence>
<dbReference type="InterPro" id="IPR007269">
    <property type="entry name" value="ICMT_MeTrfase"/>
</dbReference>
<evidence type="ECO:0000256" key="6">
    <source>
        <dbReference type="ARBA" id="ARBA00022691"/>
    </source>
</evidence>
<keyword evidence="10" id="KW-0256">Endoplasmic reticulum</keyword>
<evidence type="ECO:0000313" key="11">
    <source>
        <dbReference type="EMBL" id="WFD46662.1"/>
    </source>
</evidence>
<sequence length="267" mass="29706">MRSVSGSIHVLVVRLDTMLRVAHPIRIPAEVAAPVGNVALTAAVLGVGFGLCAPQAVALLVDWARNTQGWKSLLMAPPLHFYLAAWTLFHLLEFLVTAYWNATHLQADSFLLQNGIEYAAAHAFGLLEFLVEGAFVPYWKQVRALQVLGVLLLVLGQMIRSLAMVHASTNFSHTVASAKRDDHVLVTHGVYRLARHPSYAGFFYWAVGTQILLGNPVSTLLFICTLSRFFAQRIRHEEYLLHRFFGKEYARYAARVPAGVPLVRFVT</sequence>
<dbReference type="GO" id="GO:0004671">
    <property type="term" value="F:protein C-terminal S-isoprenylcysteine carboxyl O-methyltransferase activity"/>
    <property type="evidence" value="ECO:0007669"/>
    <property type="project" value="UniProtKB-EC"/>
</dbReference>
<gene>
    <name evidence="11" type="primary">STE14</name>
    <name evidence="11" type="ORF">GLX27_001299</name>
</gene>
<keyword evidence="5 11" id="KW-0808">Transferase</keyword>
<dbReference type="EC" id="2.1.1.100" evidence="3 10"/>
<accession>A0ABY8EM76</accession>
<evidence type="ECO:0000313" key="12">
    <source>
        <dbReference type="Proteomes" id="UP000818624"/>
    </source>
</evidence>
<keyword evidence="4 10" id="KW-0489">Methyltransferase</keyword>
<dbReference type="GO" id="GO:0032259">
    <property type="term" value="P:methylation"/>
    <property type="evidence" value="ECO:0007669"/>
    <property type="project" value="UniProtKB-KW"/>
</dbReference>
<dbReference type="PANTHER" id="PTHR12714">
    <property type="entry name" value="PROTEIN-S ISOPRENYLCYSTEINE O-METHYLTRANSFERASE"/>
    <property type="match status" value="1"/>
</dbReference>
<feature type="transmembrane region" description="Helical" evidence="10">
    <location>
        <begin position="202"/>
        <end position="226"/>
    </location>
</feature>
<keyword evidence="8 10" id="KW-1133">Transmembrane helix</keyword>
<keyword evidence="6 10" id="KW-0949">S-adenosyl-L-methionine</keyword>
<dbReference type="Pfam" id="PF04140">
    <property type="entry name" value="ICMT"/>
    <property type="match status" value="1"/>
</dbReference>